<feature type="domain" description="Alpha/beta hydrolase fold-3" evidence="2">
    <location>
        <begin position="73"/>
        <end position="165"/>
    </location>
</feature>
<dbReference type="InterPro" id="IPR013094">
    <property type="entry name" value="AB_hydrolase_3"/>
</dbReference>
<comment type="caution">
    <text evidence="3">The sequence shown here is derived from an EMBL/GenBank/DDBJ whole genome shotgun (WGS) entry which is preliminary data.</text>
</comment>
<dbReference type="Proteomes" id="UP001201980">
    <property type="component" value="Unassembled WGS sequence"/>
</dbReference>
<evidence type="ECO:0000313" key="4">
    <source>
        <dbReference type="Proteomes" id="UP001201980"/>
    </source>
</evidence>
<evidence type="ECO:0000259" key="2">
    <source>
        <dbReference type="Pfam" id="PF07859"/>
    </source>
</evidence>
<organism evidence="3 4">
    <name type="scientific">Zalerion maritima</name>
    <dbReference type="NCBI Taxonomy" id="339359"/>
    <lineage>
        <taxon>Eukaryota</taxon>
        <taxon>Fungi</taxon>
        <taxon>Dikarya</taxon>
        <taxon>Ascomycota</taxon>
        <taxon>Pezizomycotina</taxon>
        <taxon>Sordariomycetes</taxon>
        <taxon>Lulworthiomycetidae</taxon>
        <taxon>Lulworthiales</taxon>
        <taxon>Lulworthiaceae</taxon>
        <taxon>Zalerion</taxon>
    </lineage>
</organism>
<proteinExistence type="predicted"/>
<dbReference type="AlphaFoldDB" id="A0AAD5RMM0"/>
<protein>
    <submittedName>
        <fullName evidence="3">Alpha beta-hydrolase protein</fullName>
    </submittedName>
</protein>
<dbReference type="PANTHER" id="PTHR48081">
    <property type="entry name" value="AB HYDROLASE SUPERFAMILY PROTEIN C4A8.06C"/>
    <property type="match status" value="1"/>
</dbReference>
<dbReference type="InterPro" id="IPR050300">
    <property type="entry name" value="GDXG_lipolytic_enzyme"/>
</dbReference>
<dbReference type="InterPro" id="IPR029058">
    <property type="entry name" value="AB_hydrolase_fold"/>
</dbReference>
<keyword evidence="1" id="KW-0378">Hydrolase</keyword>
<reference evidence="3" key="1">
    <citation type="submission" date="2022-07" db="EMBL/GenBank/DDBJ databases">
        <title>Draft genome sequence of Zalerion maritima ATCC 34329, a (micro)plastics degrading marine fungus.</title>
        <authorList>
            <person name="Paco A."/>
            <person name="Goncalves M.F.M."/>
            <person name="Rocha-Santos T.A.P."/>
            <person name="Alves A."/>
        </authorList>
    </citation>
    <scope>NUCLEOTIDE SEQUENCE</scope>
    <source>
        <strain evidence="3">ATCC 34329</strain>
    </source>
</reference>
<gene>
    <name evidence="3" type="ORF">MKZ38_004042</name>
</gene>
<dbReference type="GO" id="GO:0016787">
    <property type="term" value="F:hydrolase activity"/>
    <property type="evidence" value="ECO:0007669"/>
    <property type="project" value="UniProtKB-KW"/>
</dbReference>
<dbReference type="Pfam" id="PF07859">
    <property type="entry name" value="Abhydrolase_3"/>
    <property type="match status" value="1"/>
</dbReference>
<evidence type="ECO:0000256" key="1">
    <source>
        <dbReference type="ARBA" id="ARBA00022801"/>
    </source>
</evidence>
<dbReference type="Gene3D" id="3.40.50.1820">
    <property type="entry name" value="alpha/beta hydrolase"/>
    <property type="match status" value="1"/>
</dbReference>
<accession>A0AAD5RMM0</accession>
<dbReference type="SUPFAM" id="SSF53474">
    <property type="entry name" value="alpha/beta-Hydrolases"/>
    <property type="match status" value="1"/>
</dbReference>
<name>A0AAD5RMM0_9PEZI</name>
<keyword evidence="4" id="KW-1185">Reference proteome</keyword>
<sequence>MDQLPAFGTPIFTHIHPTLNAYKPLLLARSSAIRSTPKETHRYSQNHPRQELDIYFPACPSVSPSSGRRRVLLFLYGGGLAVGSRTRLPYADGLTYANLAHYFATRHSLTVVIPDYRLVGDHGARFPSGGEDLMLAISWLRTELAGRPGFGGGIDLAIMGNSAGGIHTCTYLFSHDARFAESRASIIVGGGDGGGGGGGGNASSSPVALKAVVLLAVPYQFQSAIEGRRQTLETYFGGPGGVEENCPLSLLRKAVDAGGGKIGMKGVKFMQMDGPLDPDDEILEPGRMFKAAWPEDEVELTREIADGHNHISPPLGLGTGIEKEESWGEIVGKFVDAACT</sequence>
<evidence type="ECO:0000313" key="3">
    <source>
        <dbReference type="EMBL" id="KAJ2898274.1"/>
    </source>
</evidence>
<dbReference type="EMBL" id="JAKWBI020000238">
    <property type="protein sequence ID" value="KAJ2898274.1"/>
    <property type="molecule type" value="Genomic_DNA"/>
</dbReference>